<organism evidence="1 2">
    <name type="scientific">Paractinoplanes pyxinae</name>
    <dbReference type="NCBI Taxonomy" id="2997416"/>
    <lineage>
        <taxon>Bacteria</taxon>
        <taxon>Bacillati</taxon>
        <taxon>Actinomycetota</taxon>
        <taxon>Actinomycetes</taxon>
        <taxon>Micromonosporales</taxon>
        <taxon>Micromonosporaceae</taxon>
        <taxon>Paractinoplanes</taxon>
    </lineage>
</organism>
<dbReference type="EMBL" id="JAPNTZ010000033">
    <property type="protein sequence ID" value="MCY1145762.1"/>
    <property type="molecule type" value="Genomic_DNA"/>
</dbReference>
<comment type="caution">
    <text evidence="1">The sequence shown here is derived from an EMBL/GenBank/DDBJ whole genome shotgun (WGS) entry which is preliminary data.</text>
</comment>
<accession>A0ABT4BGT9</accession>
<dbReference type="Proteomes" id="UP001151002">
    <property type="component" value="Unassembled WGS sequence"/>
</dbReference>
<feature type="non-terminal residue" evidence="1">
    <location>
        <position position="1"/>
    </location>
</feature>
<reference evidence="1" key="1">
    <citation type="submission" date="2022-11" db="EMBL/GenBank/DDBJ databases">
        <authorList>
            <person name="Somphong A."/>
            <person name="Phongsopitanun W."/>
        </authorList>
    </citation>
    <scope>NUCLEOTIDE SEQUENCE</scope>
    <source>
        <strain evidence="1">Pm04-4</strain>
    </source>
</reference>
<proteinExistence type="predicted"/>
<protein>
    <submittedName>
        <fullName evidence="1">Uncharacterized protein</fullName>
    </submittedName>
</protein>
<evidence type="ECO:0000313" key="2">
    <source>
        <dbReference type="Proteomes" id="UP001151002"/>
    </source>
</evidence>
<dbReference type="InterPro" id="IPR036890">
    <property type="entry name" value="HATPase_C_sf"/>
</dbReference>
<dbReference type="Gene3D" id="3.30.565.10">
    <property type="entry name" value="Histidine kinase-like ATPase, C-terminal domain"/>
    <property type="match status" value="1"/>
</dbReference>
<gene>
    <name evidence="1" type="ORF">OWR29_47860</name>
</gene>
<name>A0ABT4BGT9_9ACTN</name>
<keyword evidence="2" id="KW-1185">Reference proteome</keyword>
<evidence type="ECO:0000313" key="1">
    <source>
        <dbReference type="EMBL" id="MCY1145762.1"/>
    </source>
</evidence>
<sequence length="171" mass="18641">AERSSVTCGTALLVAGDPRNLVTDSDRPGIQPKLSRLLTRAHEALAVGPLQSPSFTGHVLPVRGAGRHGREIVTRACVAWKLVQHIDVAKVIVSELISHTVSHASTMMSVTALLYRETVYLWVRGGTRWDVTPTFDTATNLSLLILHAVADHWGVMDDHNDTVIWAALPVR</sequence>